<accession>A0AAV2RVM5</accession>
<proteinExistence type="inferred from homology"/>
<name>A0AAV2RVM5_MEGNR</name>
<protein>
    <recommendedName>
        <fullName evidence="6">Geranylgeranyl transferase type-2 subunit alpha</fullName>
        <ecNumber evidence="6">2.5.1.60</ecNumber>
    </recommendedName>
    <alternativeName>
        <fullName evidence="6">Geranylgeranyl transferase type II subunit alpha</fullName>
    </alternativeName>
</protein>
<dbReference type="InterPro" id="IPR032675">
    <property type="entry name" value="LRR_dom_sf"/>
</dbReference>
<keyword evidence="2 6" id="KW-0637">Prenyltransferase</keyword>
<gene>
    <name evidence="7" type="ORF">MNOR_LOCUS29172</name>
</gene>
<sequence>MRILPVNKVLRGVQVQLQVHQIWGVYSDTSIQVQCEDDENFNELMNGELSMIEQSLLRNPKSYGAWHHRTWVMENSATPPWEAEVDLCDKYLKKDERNSSYCVQHQSFTTTFNFNKQITIPYRSSPKQVDRLSSRSSLAYGPPFLNFLFKSVINENMSKKLSRVVEAVFTDPNDQSPWLFLRWLVNRVEGPTRLLQVGYKRLTNEEVSTVCVFSKEVSRSEIPQIKICNGESVEVGSDIWFAPINGEYSHVWFAKHKINVNEGNPVKCQIAEVTLTIDAKPECVWLVEPDNHQEPLSDLTRKTLEEVKENCQTIDELDPGTKWVLLTIVDVMWTLDTTNYSTEITNYLNQLQELDPLRKNYYLDVRSKLIMETALKDFLFSFTPDKHFSITDQNLTRIPLSHLLACATSVDLSNNNLTALVPLANLVLCEHLVLDNNNISDISPLTTMNHLTKISIAGNKLDSVDSVGNLKNLINLKEMTLTGNPLCNLENVEENLKSLLPQITVLNL</sequence>
<dbReference type="Gene3D" id="1.25.40.120">
    <property type="entry name" value="Protein prenylyltransferase"/>
    <property type="match status" value="1"/>
</dbReference>
<comment type="function">
    <text evidence="6">Catalyzes the transfer of a geranyl-geranyl moiety from geranyl-geranyl pyrophosphate to cysteines occuring in specific C-terminal amino acid sequences.</text>
</comment>
<organism evidence="7 8">
    <name type="scientific">Meganyctiphanes norvegica</name>
    <name type="common">Northern krill</name>
    <name type="synonym">Thysanopoda norvegica</name>
    <dbReference type="NCBI Taxonomy" id="48144"/>
    <lineage>
        <taxon>Eukaryota</taxon>
        <taxon>Metazoa</taxon>
        <taxon>Ecdysozoa</taxon>
        <taxon>Arthropoda</taxon>
        <taxon>Crustacea</taxon>
        <taxon>Multicrustacea</taxon>
        <taxon>Malacostraca</taxon>
        <taxon>Eumalacostraca</taxon>
        <taxon>Eucarida</taxon>
        <taxon>Euphausiacea</taxon>
        <taxon>Euphausiidae</taxon>
        <taxon>Meganyctiphanes</taxon>
    </lineage>
</organism>
<comment type="caution">
    <text evidence="7">The sequence shown here is derived from an EMBL/GenBank/DDBJ whole genome shotgun (WGS) entry which is preliminary data.</text>
</comment>
<dbReference type="Pfam" id="PF01239">
    <property type="entry name" value="PPTA"/>
    <property type="match status" value="1"/>
</dbReference>
<dbReference type="SUPFAM" id="SSF48439">
    <property type="entry name" value="Protein prenylyltransferase"/>
    <property type="match status" value="1"/>
</dbReference>
<dbReference type="GO" id="GO:0004663">
    <property type="term" value="F:Rab geranylgeranyltransferase activity"/>
    <property type="evidence" value="ECO:0007669"/>
    <property type="project" value="UniProtKB-UniRule"/>
</dbReference>
<evidence type="ECO:0000313" key="8">
    <source>
        <dbReference type="Proteomes" id="UP001497623"/>
    </source>
</evidence>
<keyword evidence="4" id="KW-0677">Repeat</keyword>
<keyword evidence="8" id="KW-1185">Reference proteome</keyword>
<dbReference type="EMBL" id="CAXKWB010033327">
    <property type="protein sequence ID" value="CAL4142684.1"/>
    <property type="molecule type" value="Genomic_DNA"/>
</dbReference>
<comment type="catalytic activity">
    <reaction evidence="5 6">
        <text>geranylgeranyl diphosphate + L-cysteinyl-[protein] = S-geranylgeranyl-L-cysteinyl-[protein] + diphosphate</text>
        <dbReference type="Rhea" id="RHEA:21240"/>
        <dbReference type="Rhea" id="RHEA-COMP:10131"/>
        <dbReference type="Rhea" id="RHEA-COMP:11537"/>
        <dbReference type="ChEBI" id="CHEBI:29950"/>
        <dbReference type="ChEBI" id="CHEBI:33019"/>
        <dbReference type="ChEBI" id="CHEBI:57533"/>
        <dbReference type="ChEBI" id="CHEBI:86021"/>
        <dbReference type="EC" id="2.5.1.60"/>
    </reaction>
</comment>
<evidence type="ECO:0000256" key="3">
    <source>
        <dbReference type="ARBA" id="ARBA00022679"/>
    </source>
</evidence>
<dbReference type="GO" id="GO:0097354">
    <property type="term" value="P:prenylation"/>
    <property type="evidence" value="ECO:0007669"/>
    <property type="project" value="UniProtKB-UniRule"/>
</dbReference>
<dbReference type="SUPFAM" id="SSF52058">
    <property type="entry name" value="L domain-like"/>
    <property type="match status" value="1"/>
</dbReference>
<dbReference type="PANTHER" id="PTHR11129">
    <property type="entry name" value="PROTEIN FARNESYLTRANSFERASE ALPHA SUBUNIT/RAB GERANYLGERANYL TRANSFERASE ALPHA SUBUNIT"/>
    <property type="match status" value="1"/>
</dbReference>
<reference evidence="7 8" key="1">
    <citation type="submission" date="2024-05" db="EMBL/GenBank/DDBJ databases">
        <authorList>
            <person name="Wallberg A."/>
        </authorList>
    </citation>
    <scope>NUCLEOTIDE SEQUENCE [LARGE SCALE GENOMIC DNA]</scope>
</reference>
<dbReference type="PANTHER" id="PTHR11129:SF2">
    <property type="entry name" value="GERANYLGERANYL TRANSFERASE TYPE-2 SUBUNIT ALPHA"/>
    <property type="match status" value="1"/>
</dbReference>
<dbReference type="PROSITE" id="PS51450">
    <property type="entry name" value="LRR"/>
    <property type="match status" value="1"/>
</dbReference>
<feature type="non-terminal residue" evidence="7">
    <location>
        <position position="508"/>
    </location>
</feature>
<comment type="similarity">
    <text evidence="1 6">Belongs to the protein prenyltransferase subunit alpha family.</text>
</comment>
<keyword evidence="3 6" id="KW-0808">Transferase</keyword>
<evidence type="ECO:0000313" key="7">
    <source>
        <dbReference type="EMBL" id="CAL4142684.1"/>
    </source>
</evidence>
<evidence type="ECO:0000256" key="6">
    <source>
        <dbReference type="RuleBase" id="RU367120"/>
    </source>
</evidence>
<dbReference type="AlphaFoldDB" id="A0AAV2RVM5"/>
<dbReference type="GO" id="GO:0005968">
    <property type="term" value="C:Rab-protein geranylgeranyltransferase complex"/>
    <property type="evidence" value="ECO:0007669"/>
    <property type="project" value="TreeGrafter"/>
</dbReference>
<dbReference type="Gene3D" id="3.80.10.10">
    <property type="entry name" value="Ribonuclease Inhibitor"/>
    <property type="match status" value="1"/>
</dbReference>
<evidence type="ECO:0000256" key="4">
    <source>
        <dbReference type="ARBA" id="ARBA00022737"/>
    </source>
</evidence>
<dbReference type="Gene3D" id="2.60.40.1130">
    <property type="entry name" value="Rab geranylgeranyltransferase alpha-subunit, insert domain"/>
    <property type="match status" value="1"/>
</dbReference>
<dbReference type="EC" id="2.5.1.60" evidence="6"/>
<dbReference type="InterPro" id="IPR002088">
    <property type="entry name" value="Prenyl_trans_a"/>
</dbReference>
<dbReference type="InterPro" id="IPR001611">
    <property type="entry name" value="Leu-rich_rpt"/>
</dbReference>
<evidence type="ECO:0000256" key="1">
    <source>
        <dbReference type="ARBA" id="ARBA00006734"/>
    </source>
</evidence>
<evidence type="ECO:0000256" key="2">
    <source>
        <dbReference type="ARBA" id="ARBA00022602"/>
    </source>
</evidence>
<dbReference type="PROSITE" id="PS51147">
    <property type="entry name" value="PFTA"/>
    <property type="match status" value="1"/>
</dbReference>
<dbReference type="Proteomes" id="UP001497623">
    <property type="component" value="Unassembled WGS sequence"/>
</dbReference>
<evidence type="ECO:0000256" key="5">
    <source>
        <dbReference type="ARBA" id="ARBA00047658"/>
    </source>
</evidence>